<dbReference type="GO" id="GO:0061630">
    <property type="term" value="F:ubiquitin protein ligase activity"/>
    <property type="evidence" value="ECO:0007669"/>
    <property type="project" value="TreeGrafter"/>
</dbReference>
<dbReference type="InterPro" id="IPR001841">
    <property type="entry name" value="Znf_RING"/>
</dbReference>
<dbReference type="SMART" id="SM00184">
    <property type="entry name" value="RING"/>
    <property type="match status" value="1"/>
</dbReference>
<evidence type="ECO:0000313" key="7">
    <source>
        <dbReference type="Proteomes" id="UP000748531"/>
    </source>
</evidence>
<accession>A0A8J4WUP8</accession>
<dbReference type="PANTHER" id="PTHR22765:SF434">
    <property type="entry name" value="GB|AAD18119.1-RELATED"/>
    <property type="match status" value="1"/>
</dbReference>
<evidence type="ECO:0000259" key="5">
    <source>
        <dbReference type="PROSITE" id="PS50089"/>
    </source>
</evidence>
<sequence length="265" mass="30781">MGVDHSKLDDFSTQLIEDRLRQSQYNSTIIERHDYSRIKHHTNHLVAHIMHKNLGSSEWKRAELSQGLFTENDLEQIRTFIDRDLTQLQSKYISSYPLTEPRRSVSAVVPLWNQDYSTIYGSTVPSSLNSPNSPTVTENSPTLEGAECVHPTKQQKWKKKFHFFWGPVRPHSHRHHHSEERFQRAKSHEDLISTWARVRRATYHQVGKYPECAVCLEEFALGDVLLTLPCFHTFHKKCTESWLALHPDCPVCRVNLRKISNGSSI</sequence>
<dbReference type="InterPro" id="IPR013083">
    <property type="entry name" value="Znf_RING/FYVE/PHD"/>
</dbReference>
<dbReference type="GO" id="GO:0008270">
    <property type="term" value="F:zinc ion binding"/>
    <property type="evidence" value="ECO:0007669"/>
    <property type="project" value="UniProtKB-KW"/>
</dbReference>
<reference evidence="6" key="1">
    <citation type="submission" date="2019-05" db="EMBL/GenBank/DDBJ databases">
        <title>Annotation for the trematode Paragonimus heterotremus.</title>
        <authorList>
            <person name="Choi Y.-J."/>
        </authorList>
    </citation>
    <scope>NUCLEOTIDE SEQUENCE</scope>
    <source>
        <strain evidence="6">LC</strain>
    </source>
</reference>
<dbReference type="Gene3D" id="3.30.40.10">
    <property type="entry name" value="Zinc/RING finger domain, C3HC4 (zinc finger)"/>
    <property type="match status" value="1"/>
</dbReference>
<dbReference type="PROSITE" id="PS50089">
    <property type="entry name" value="ZF_RING_2"/>
    <property type="match status" value="1"/>
</dbReference>
<name>A0A8J4WUP8_9TREM</name>
<dbReference type="GO" id="GO:0006511">
    <property type="term" value="P:ubiquitin-dependent protein catabolic process"/>
    <property type="evidence" value="ECO:0007669"/>
    <property type="project" value="TreeGrafter"/>
</dbReference>
<organism evidence="6 7">
    <name type="scientific">Paragonimus heterotremus</name>
    <dbReference type="NCBI Taxonomy" id="100268"/>
    <lineage>
        <taxon>Eukaryota</taxon>
        <taxon>Metazoa</taxon>
        <taxon>Spiralia</taxon>
        <taxon>Lophotrochozoa</taxon>
        <taxon>Platyhelminthes</taxon>
        <taxon>Trematoda</taxon>
        <taxon>Digenea</taxon>
        <taxon>Plagiorchiida</taxon>
        <taxon>Troglotremata</taxon>
        <taxon>Troglotrematidae</taxon>
        <taxon>Paragonimus</taxon>
    </lineage>
</organism>
<feature type="region of interest" description="Disordered" evidence="4">
    <location>
        <begin position="123"/>
        <end position="143"/>
    </location>
</feature>
<gene>
    <name evidence="6" type="ORF">PHET_01318</name>
</gene>
<dbReference type="OrthoDB" id="8062037at2759"/>
<dbReference type="SUPFAM" id="SSF57850">
    <property type="entry name" value="RING/U-box"/>
    <property type="match status" value="1"/>
</dbReference>
<dbReference type="EMBL" id="LUCH01000403">
    <property type="protein sequence ID" value="KAF5405235.1"/>
    <property type="molecule type" value="Genomic_DNA"/>
</dbReference>
<evidence type="ECO:0000256" key="4">
    <source>
        <dbReference type="SAM" id="MobiDB-lite"/>
    </source>
</evidence>
<evidence type="ECO:0000256" key="2">
    <source>
        <dbReference type="ARBA" id="ARBA00022833"/>
    </source>
</evidence>
<keyword evidence="7" id="KW-1185">Reference proteome</keyword>
<protein>
    <recommendedName>
        <fullName evidence="5">RING-type domain-containing protein</fullName>
    </recommendedName>
</protein>
<dbReference type="Pfam" id="PF13639">
    <property type="entry name" value="zf-RING_2"/>
    <property type="match status" value="1"/>
</dbReference>
<comment type="caution">
    <text evidence="6">The sequence shown here is derived from an EMBL/GenBank/DDBJ whole genome shotgun (WGS) entry which is preliminary data.</text>
</comment>
<keyword evidence="1 3" id="KW-0479">Metal-binding</keyword>
<feature type="compositionally biased region" description="Polar residues" evidence="4">
    <location>
        <begin position="123"/>
        <end position="142"/>
    </location>
</feature>
<dbReference type="CDD" id="cd16454">
    <property type="entry name" value="RING-H2_PA-TM-RING"/>
    <property type="match status" value="1"/>
</dbReference>
<evidence type="ECO:0000256" key="1">
    <source>
        <dbReference type="ARBA" id="ARBA00022771"/>
    </source>
</evidence>
<keyword evidence="1 3" id="KW-0863">Zinc-finger</keyword>
<dbReference type="InterPro" id="IPR051826">
    <property type="entry name" value="E3_ubiquitin-ligase_domain"/>
</dbReference>
<dbReference type="Proteomes" id="UP000748531">
    <property type="component" value="Unassembled WGS sequence"/>
</dbReference>
<dbReference type="AlphaFoldDB" id="A0A8J4WUP8"/>
<keyword evidence="2" id="KW-0862">Zinc</keyword>
<evidence type="ECO:0000256" key="3">
    <source>
        <dbReference type="PROSITE-ProRule" id="PRU00175"/>
    </source>
</evidence>
<proteinExistence type="predicted"/>
<feature type="domain" description="RING-type" evidence="5">
    <location>
        <begin position="212"/>
        <end position="253"/>
    </location>
</feature>
<evidence type="ECO:0000313" key="6">
    <source>
        <dbReference type="EMBL" id="KAF5405235.1"/>
    </source>
</evidence>
<dbReference type="PANTHER" id="PTHR22765">
    <property type="entry name" value="RING FINGER AND PROTEASE ASSOCIATED DOMAIN-CONTAINING"/>
    <property type="match status" value="1"/>
</dbReference>